<dbReference type="Proteomes" id="UP000677152">
    <property type="component" value="Chromosome"/>
</dbReference>
<dbReference type="AlphaFoldDB" id="A0AA45L790"/>
<feature type="region of interest" description="Disordered" evidence="1">
    <location>
        <begin position="132"/>
        <end position="162"/>
    </location>
</feature>
<keyword evidence="2" id="KW-0472">Membrane</keyword>
<proteinExistence type="predicted"/>
<feature type="compositionally biased region" description="Low complexity" evidence="1">
    <location>
        <begin position="48"/>
        <end position="65"/>
    </location>
</feature>
<evidence type="ECO:0000256" key="1">
    <source>
        <dbReference type="SAM" id="MobiDB-lite"/>
    </source>
</evidence>
<protein>
    <submittedName>
        <fullName evidence="3">Uncharacterized protein</fullName>
    </submittedName>
</protein>
<evidence type="ECO:0000256" key="2">
    <source>
        <dbReference type="SAM" id="Phobius"/>
    </source>
</evidence>
<keyword evidence="2" id="KW-0812">Transmembrane</keyword>
<evidence type="ECO:0000313" key="4">
    <source>
        <dbReference type="Proteomes" id="UP000677152"/>
    </source>
</evidence>
<accession>A0AA45L790</accession>
<evidence type="ECO:0000313" key="3">
    <source>
        <dbReference type="EMBL" id="QUF04460.1"/>
    </source>
</evidence>
<reference evidence="3" key="1">
    <citation type="submission" date="2021-04" db="EMBL/GenBank/DDBJ databases">
        <title>Genomic sequence of Actinosynnema pretiosum subsp. pretiosum ATCC 31280 (C-14919).</title>
        <authorList>
            <person name="Bai L."/>
            <person name="Wang X."/>
            <person name="Xiao Y."/>
        </authorList>
    </citation>
    <scope>NUCLEOTIDE SEQUENCE</scope>
    <source>
        <strain evidence="3">ATCC 31280</strain>
    </source>
</reference>
<feature type="transmembrane region" description="Helical" evidence="2">
    <location>
        <begin position="20"/>
        <end position="38"/>
    </location>
</feature>
<name>A0AA45L790_9PSEU</name>
<organism evidence="3 4">
    <name type="scientific">Actinosynnema pretiosum subsp. pretiosum</name>
    <dbReference type="NCBI Taxonomy" id="103721"/>
    <lineage>
        <taxon>Bacteria</taxon>
        <taxon>Bacillati</taxon>
        <taxon>Actinomycetota</taxon>
        <taxon>Actinomycetes</taxon>
        <taxon>Pseudonocardiales</taxon>
        <taxon>Pseudonocardiaceae</taxon>
        <taxon>Actinosynnema</taxon>
    </lineage>
</organism>
<keyword evidence="2" id="KW-1133">Transmembrane helix</keyword>
<sequence length="221" mass="21626">MSGSRSGRAARRDGAARNVALIAAVGAAVGVLSLLVAFSDRVRGDGGEASAAGSGAGPAALSGSATNRPGAVSGGVPACGDPTPADGVLVVFRAPCGGVVDGPVAVVELEVPAYPAEGALVLVARELTGPDGVPHERPPVRVLTPVDAGTADPGRGGPGGWARAVPVGEEGVCTRSGRVELLLYLLGGAEAWGWRAGGEVSVPQGAKRLGSVALTRSDRGC</sequence>
<gene>
    <name evidence="3" type="ORF">KCV87_35060</name>
</gene>
<dbReference type="EMBL" id="CP073249">
    <property type="protein sequence ID" value="QUF04460.1"/>
    <property type="molecule type" value="Genomic_DNA"/>
</dbReference>
<feature type="region of interest" description="Disordered" evidence="1">
    <location>
        <begin position="47"/>
        <end position="70"/>
    </location>
</feature>